<protein>
    <submittedName>
        <fullName evidence="3">Predicted membrane protein</fullName>
    </submittedName>
</protein>
<proteinExistence type="predicted"/>
<dbReference type="STRING" id="546364.SAMN04489730_3462"/>
<dbReference type="AlphaFoldDB" id="A0A1K1RKR8"/>
<evidence type="ECO:0000313" key="3">
    <source>
        <dbReference type="EMBL" id="SFW72529.1"/>
    </source>
</evidence>
<dbReference type="Proteomes" id="UP000182740">
    <property type="component" value="Unassembled WGS sequence"/>
</dbReference>
<dbReference type="OrthoDB" id="4698148at2"/>
<feature type="transmembrane region" description="Helical" evidence="2">
    <location>
        <begin position="108"/>
        <end position="127"/>
    </location>
</feature>
<feature type="compositionally biased region" description="Basic and acidic residues" evidence="1">
    <location>
        <begin position="10"/>
        <end position="19"/>
    </location>
</feature>
<dbReference type="EMBL" id="FPJG01000006">
    <property type="protein sequence ID" value="SFW72529.1"/>
    <property type="molecule type" value="Genomic_DNA"/>
</dbReference>
<feature type="transmembrane region" description="Helical" evidence="2">
    <location>
        <begin position="66"/>
        <end position="87"/>
    </location>
</feature>
<dbReference type="InterPro" id="IPR018750">
    <property type="entry name" value="DUF2306_membrane"/>
</dbReference>
<dbReference type="RefSeq" id="WP_072477258.1">
    <property type="nucleotide sequence ID" value="NZ_FPJG01000006.1"/>
</dbReference>
<organism evidence="3 4">
    <name type="scientific">Amycolatopsis australiensis</name>
    <dbReference type="NCBI Taxonomy" id="546364"/>
    <lineage>
        <taxon>Bacteria</taxon>
        <taxon>Bacillati</taxon>
        <taxon>Actinomycetota</taxon>
        <taxon>Actinomycetes</taxon>
        <taxon>Pseudonocardiales</taxon>
        <taxon>Pseudonocardiaceae</taxon>
        <taxon>Amycolatopsis</taxon>
    </lineage>
</organism>
<evidence type="ECO:0000256" key="2">
    <source>
        <dbReference type="SAM" id="Phobius"/>
    </source>
</evidence>
<dbReference type="Pfam" id="PF10067">
    <property type="entry name" value="DUF2306"/>
    <property type="match status" value="1"/>
</dbReference>
<feature type="transmembrane region" description="Helical" evidence="2">
    <location>
        <begin position="164"/>
        <end position="188"/>
    </location>
</feature>
<keyword evidence="2" id="KW-0472">Membrane</keyword>
<sequence>MTSTLEDEAERTSPERAEAPARTPFWRRPWIVPLAVAVVFYTYTAAEPFVGVPEAQAPLQPHPGFGLYYPLLMVHIGAGTVAMLTMVPQVWPWLHRHHPKVHRVTGQVYLLAVLVAGSAALVVVWWAPQPGKVGALCLTVFWLATTAAGYWTGRREDYEKHRRYMLYSFAIAASNMGGAYGLMVLELLGISVDPAYFGEAARWIPWVGDLMLVQWWLHRTARRPVRG</sequence>
<keyword evidence="2" id="KW-0812">Transmembrane</keyword>
<reference evidence="4" key="1">
    <citation type="submission" date="2016-11" db="EMBL/GenBank/DDBJ databases">
        <authorList>
            <person name="Varghese N."/>
            <person name="Submissions S."/>
        </authorList>
    </citation>
    <scope>NUCLEOTIDE SEQUENCE [LARGE SCALE GENOMIC DNA]</scope>
    <source>
        <strain evidence="4">DSM 44671</strain>
    </source>
</reference>
<feature type="transmembrane region" description="Helical" evidence="2">
    <location>
        <begin position="133"/>
        <end position="152"/>
    </location>
</feature>
<gene>
    <name evidence="3" type="ORF">SAMN04489730_3462</name>
</gene>
<keyword evidence="2" id="KW-1133">Transmembrane helix</keyword>
<keyword evidence="4" id="KW-1185">Reference proteome</keyword>
<feature type="transmembrane region" description="Helical" evidence="2">
    <location>
        <begin position="30"/>
        <end position="46"/>
    </location>
</feature>
<feature type="region of interest" description="Disordered" evidence="1">
    <location>
        <begin position="1"/>
        <end position="20"/>
    </location>
</feature>
<evidence type="ECO:0000313" key="4">
    <source>
        <dbReference type="Proteomes" id="UP000182740"/>
    </source>
</evidence>
<name>A0A1K1RKR8_9PSEU</name>
<evidence type="ECO:0000256" key="1">
    <source>
        <dbReference type="SAM" id="MobiDB-lite"/>
    </source>
</evidence>
<accession>A0A1K1RKR8</accession>